<sequence>MINSSPQKIPRFGGIIIIFLIINPSFIPTVRSASESNRNQPVKLVRGLVLCLTKDFTTDWELPRNEPVEVHPNPEG</sequence>
<organism evidence="2 3">
    <name type="scientific">Candidatus Gottesmanbacteria bacterium CG_4_10_14_0_8_um_filter_37_24</name>
    <dbReference type="NCBI Taxonomy" id="1974574"/>
    <lineage>
        <taxon>Bacteria</taxon>
        <taxon>Candidatus Gottesmaniibacteriota</taxon>
    </lineage>
</organism>
<feature type="transmembrane region" description="Helical" evidence="1">
    <location>
        <begin position="12"/>
        <end position="30"/>
    </location>
</feature>
<keyword evidence="1" id="KW-0812">Transmembrane</keyword>
<evidence type="ECO:0000256" key="1">
    <source>
        <dbReference type="SAM" id="Phobius"/>
    </source>
</evidence>
<keyword evidence="1" id="KW-0472">Membrane</keyword>
<protein>
    <submittedName>
        <fullName evidence="2">Uncharacterized protein</fullName>
    </submittedName>
</protein>
<gene>
    <name evidence="2" type="ORF">COY59_04855</name>
</gene>
<evidence type="ECO:0000313" key="2">
    <source>
        <dbReference type="EMBL" id="PIZ02423.1"/>
    </source>
</evidence>
<proteinExistence type="predicted"/>
<comment type="caution">
    <text evidence="2">The sequence shown here is derived from an EMBL/GenBank/DDBJ whole genome shotgun (WGS) entry which is preliminary data.</text>
</comment>
<accession>A0A2M7RQ21</accession>
<evidence type="ECO:0000313" key="3">
    <source>
        <dbReference type="Proteomes" id="UP000231069"/>
    </source>
</evidence>
<name>A0A2M7RQ21_9BACT</name>
<keyword evidence="1" id="KW-1133">Transmembrane helix</keyword>
<dbReference type="EMBL" id="PFMK01000087">
    <property type="protein sequence ID" value="PIZ02423.1"/>
    <property type="molecule type" value="Genomic_DNA"/>
</dbReference>
<dbReference type="Proteomes" id="UP000231069">
    <property type="component" value="Unassembled WGS sequence"/>
</dbReference>
<reference evidence="3" key="1">
    <citation type="submission" date="2017-09" db="EMBL/GenBank/DDBJ databases">
        <title>Depth-based differentiation of microbial function through sediment-hosted aquifers and enrichment of novel symbionts in the deep terrestrial subsurface.</title>
        <authorList>
            <person name="Probst A.J."/>
            <person name="Ladd B."/>
            <person name="Jarett J.K."/>
            <person name="Geller-Mcgrath D.E."/>
            <person name="Sieber C.M.K."/>
            <person name="Emerson J.B."/>
            <person name="Anantharaman K."/>
            <person name="Thomas B.C."/>
            <person name="Malmstrom R."/>
            <person name="Stieglmeier M."/>
            <person name="Klingl A."/>
            <person name="Woyke T."/>
            <person name="Ryan C.M."/>
            <person name="Banfield J.F."/>
        </authorList>
    </citation>
    <scope>NUCLEOTIDE SEQUENCE [LARGE SCALE GENOMIC DNA]</scope>
</reference>
<dbReference type="AlphaFoldDB" id="A0A2M7RQ21"/>